<proteinExistence type="predicted"/>
<name>A0ACC2JL33_9PEZI</name>
<comment type="caution">
    <text evidence="1">The sequence shown here is derived from an EMBL/GenBank/DDBJ whole genome shotgun (WGS) entry which is preliminary data.</text>
</comment>
<protein>
    <submittedName>
        <fullName evidence="1">Uncharacterized protein</fullName>
    </submittedName>
</protein>
<sequence length="181" mass="20566">MSSGTDCLCIALYARGRESKGPDIEDKYHWALIVAPKTELDDQSRSIRFHAKQTPSAEPPHLVWRYEEERLDIGARNILLTRVVIGNVLDMGRLRSIFANIPVRPDVPNWNCVGWVREAVEAALKDSEALSSSITSWEAVKEKSLWYIQKKTVEHRFDGQGNFSGQKAATWDMLEDKEVIP</sequence>
<organism evidence="1 2">
    <name type="scientific">Lasiodiplodia mahajangana</name>
    <dbReference type="NCBI Taxonomy" id="1108764"/>
    <lineage>
        <taxon>Eukaryota</taxon>
        <taxon>Fungi</taxon>
        <taxon>Dikarya</taxon>
        <taxon>Ascomycota</taxon>
        <taxon>Pezizomycotina</taxon>
        <taxon>Dothideomycetes</taxon>
        <taxon>Dothideomycetes incertae sedis</taxon>
        <taxon>Botryosphaeriales</taxon>
        <taxon>Botryosphaeriaceae</taxon>
        <taxon>Lasiodiplodia</taxon>
    </lineage>
</organism>
<dbReference type="EMBL" id="JAPUUL010001198">
    <property type="protein sequence ID" value="KAJ8128064.1"/>
    <property type="molecule type" value="Genomic_DNA"/>
</dbReference>
<reference evidence="1" key="1">
    <citation type="submission" date="2022-12" db="EMBL/GenBank/DDBJ databases">
        <title>Genome Sequence of Lasiodiplodia mahajangana.</title>
        <authorList>
            <person name="Buettner E."/>
        </authorList>
    </citation>
    <scope>NUCLEOTIDE SEQUENCE</scope>
    <source>
        <strain evidence="1">VT137</strain>
    </source>
</reference>
<evidence type="ECO:0000313" key="1">
    <source>
        <dbReference type="EMBL" id="KAJ8128064.1"/>
    </source>
</evidence>
<gene>
    <name evidence="1" type="ORF">O1611_g5570</name>
</gene>
<evidence type="ECO:0000313" key="2">
    <source>
        <dbReference type="Proteomes" id="UP001153332"/>
    </source>
</evidence>
<keyword evidence="2" id="KW-1185">Reference proteome</keyword>
<accession>A0ACC2JL33</accession>
<dbReference type="Proteomes" id="UP001153332">
    <property type="component" value="Unassembled WGS sequence"/>
</dbReference>